<name>A0ABD0WDB3_UMBPY</name>
<evidence type="ECO:0000313" key="2">
    <source>
        <dbReference type="Proteomes" id="UP001557470"/>
    </source>
</evidence>
<sequence>MSWMQGIGRERAVCNQFPSRSAASQTDAGRQKYSCKKDFSDEKEPGLLVSYSPTLGPALQSLCRLHQPSSDRPAEFSLTAGSAGFQFAVAKDVGAPPYLRQLPGAELSRRGCRCLHGAGLAWLLQRAAMLDDSETIDIFHFLPLTDT</sequence>
<keyword evidence="2" id="KW-1185">Reference proteome</keyword>
<dbReference type="Proteomes" id="UP001557470">
    <property type="component" value="Unassembled WGS sequence"/>
</dbReference>
<dbReference type="EMBL" id="JAGEUA010000010">
    <property type="protein sequence ID" value="KAL0963356.1"/>
    <property type="molecule type" value="Genomic_DNA"/>
</dbReference>
<reference evidence="1 2" key="1">
    <citation type="submission" date="2024-06" db="EMBL/GenBank/DDBJ databases">
        <authorList>
            <person name="Pan Q."/>
            <person name="Wen M."/>
            <person name="Jouanno E."/>
            <person name="Zahm M."/>
            <person name="Klopp C."/>
            <person name="Cabau C."/>
            <person name="Louis A."/>
            <person name="Berthelot C."/>
            <person name="Parey E."/>
            <person name="Roest Crollius H."/>
            <person name="Montfort J."/>
            <person name="Robinson-Rechavi M."/>
            <person name="Bouchez O."/>
            <person name="Lampietro C."/>
            <person name="Lopez Roques C."/>
            <person name="Donnadieu C."/>
            <person name="Postlethwait J."/>
            <person name="Bobe J."/>
            <person name="Verreycken H."/>
            <person name="Guiguen Y."/>
        </authorList>
    </citation>
    <scope>NUCLEOTIDE SEQUENCE [LARGE SCALE GENOMIC DNA]</scope>
    <source>
        <strain evidence="1">Up_M1</strain>
        <tissue evidence="1">Testis</tissue>
    </source>
</reference>
<dbReference type="AlphaFoldDB" id="A0ABD0WDB3"/>
<organism evidence="1 2">
    <name type="scientific">Umbra pygmaea</name>
    <name type="common">Eastern mudminnow</name>
    <dbReference type="NCBI Taxonomy" id="75934"/>
    <lineage>
        <taxon>Eukaryota</taxon>
        <taxon>Metazoa</taxon>
        <taxon>Chordata</taxon>
        <taxon>Craniata</taxon>
        <taxon>Vertebrata</taxon>
        <taxon>Euteleostomi</taxon>
        <taxon>Actinopterygii</taxon>
        <taxon>Neopterygii</taxon>
        <taxon>Teleostei</taxon>
        <taxon>Protacanthopterygii</taxon>
        <taxon>Esociformes</taxon>
        <taxon>Umbridae</taxon>
        <taxon>Umbra</taxon>
    </lineage>
</organism>
<gene>
    <name evidence="1" type="ORF">UPYG_G00305280</name>
</gene>
<evidence type="ECO:0000313" key="1">
    <source>
        <dbReference type="EMBL" id="KAL0963356.1"/>
    </source>
</evidence>
<accession>A0ABD0WDB3</accession>
<comment type="caution">
    <text evidence="1">The sequence shown here is derived from an EMBL/GenBank/DDBJ whole genome shotgun (WGS) entry which is preliminary data.</text>
</comment>
<protein>
    <submittedName>
        <fullName evidence="1">Uncharacterized protein</fullName>
    </submittedName>
</protein>
<proteinExistence type="predicted"/>